<evidence type="ECO:0000313" key="4">
    <source>
        <dbReference type="Proteomes" id="UP000501534"/>
    </source>
</evidence>
<dbReference type="EMBL" id="CP053069">
    <property type="protein sequence ID" value="QJR10405.1"/>
    <property type="molecule type" value="Genomic_DNA"/>
</dbReference>
<dbReference type="Pfam" id="PF01590">
    <property type="entry name" value="GAF"/>
    <property type="match status" value="1"/>
</dbReference>
<dbReference type="CDD" id="cd00077">
    <property type="entry name" value="HDc"/>
    <property type="match status" value="1"/>
</dbReference>
<proteinExistence type="predicted"/>
<dbReference type="Gene3D" id="3.30.450.40">
    <property type="match status" value="1"/>
</dbReference>
<dbReference type="PANTHER" id="PTHR43155:SF2">
    <property type="entry name" value="CYCLIC DI-GMP PHOSPHODIESTERASE PA4108"/>
    <property type="match status" value="1"/>
</dbReference>
<dbReference type="Pfam" id="PF01966">
    <property type="entry name" value="HD"/>
    <property type="match status" value="1"/>
</dbReference>
<sequence>MTARENAESSLLPESSGIPAFPAKPGATPAELGRSLETHFLSKLEYLNAIGIALSQERDINTLLETILVAAKNLTRADGGTLYRLVGDKLQFEIVRTDSLSIAMGGTSGNPVPFYPIPLHDKDGNPNKTMIAAFAALNHKTVNVADAYTEEGFDFSGTRNFDKRTGYRSTSFLTVPMKDHEGEIIGVLQLLNATDPTTKKVTSFTEEDQRLAESLASQAAIALTNRLLIQQLEVLFESLIELINTAIDEKSPYTGGHCKRVPTLTMMLAEAAHAAGGALADFRMSDKDRYELKIAGLLHDCGKITTPVHVVDKATKLQTICDRIEMVDTRFEVLKRDAEIEMLHGKQRALGADDEESALRAEEAFLKKVAQYDADREFLRRMNVGGERMRPEDQARVSQIARYTWRNVRGEQDRFLSKDEETNLNIPAGTLNADERQIINHHIIATIKMLEALPWPRHLTNVPEYAGGHHERMDGKGYPKGLLREQMSVQARVMGIADIFEALTAKDRPYKPGKTLSESLGILGRFKENGHIDPDLFDIFVREKVYLRYAREFLDPEQIDDVDERLIPGYKP</sequence>
<dbReference type="SUPFAM" id="SSF109604">
    <property type="entry name" value="HD-domain/PDEase-like"/>
    <property type="match status" value="2"/>
</dbReference>
<organism evidence="3 4">
    <name type="scientific">Usitatibacter rugosus</name>
    <dbReference type="NCBI Taxonomy" id="2732067"/>
    <lineage>
        <taxon>Bacteria</taxon>
        <taxon>Pseudomonadati</taxon>
        <taxon>Pseudomonadota</taxon>
        <taxon>Betaproteobacteria</taxon>
        <taxon>Nitrosomonadales</taxon>
        <taxon>Usitatibacteraceae</taxon>
        <taxon>Usitatibacter</taxon>
    </lineage>
</organism>
<dbReference type="PANTHER" id="PTHR43155">
    <property type="entry name" value="CYCLIC DI-GMP PHOSPHODIESTERASE PA4108-RELATED"/>
    <property type="match status" value="1"/>
</dbReference>
<dbReference type="GO" id="GO:0008081">
    <property type="term" value="F:phosphoric diester hydrolase activity"/>
    <property type="evidence" value="ECO:0007669"/>
    <property type="project" value="UniProtKB-ARBA"/>
</dbReference>
<dbReference type="Pfam" id="PF13487">
    <property type="entry name" value="HD_5"/>
    <property type="match status" value="1"/>
</dbReference>
<feature type="domain" description="HD-GYP" evidence="2">
    <location>
        <begin position="352"/>
        <end position="556"/>
    </location>
</feature>
<dbReference type="PROSITE" id="PS51832">
    <property type="entry name" value="HD_GYP"/>
    <property type="match status" value="1"/>
</dbReference>
<dbReference type="SMART" id="SM00471">
    <property type="entry name" value="HDc"/>
    <property type="match status" value="1"/>
</dbReference>
<dbReference type="Gene3D" id="1.10.3210.10">
    <property type="entry name" value="Hypothetical protein af1432"/>
    <property type="match status" value="2"/>
</dbReference>
<evidence type="ECO:0000313" key="3">
    <source>
        <dbReference type="EMBL" id="QJR10405.1"/>
    </source>
</evidence>
<reference evidence="3 4" key="1">
    <citation type="submission" date="2020-04" db="EMBL/GenBank/DDBJ databases">
        <title>Usitatibacter rugosus gen. nov., sp. nov. and Usitatibacter palustris sp. nov., novel members of Usitatibacteraceae fam. nov. within the order Nitrosomonadales isolated from soil.</title>
        <authorList>
            <person name="Huber K.J."/>
            <person name="Neumann-Schaal M."/>
            <person name="Geppert A."/>
            <person name="Luckner M."/>
            <person name="Wanner G."/>
            <person name="Overmann J."/>
        </authorList>
    </citation>
    <scope>NUCLEOTIDE SEQUENCE [LARGE SCALE GENOMIC DNA]</scope>
    <source>
        <strain evidence="3 4">0125_3</strain>
    </source>
</reference>
<dbReference type="InterPro" id="IPR003607">
    <property type="entry name" value="HD/PDEase_dom"/>
</dbReference>
<dbReference type="InterPro" id="IPR006674">
    <property type="entry name" value="HD_domain"/>
</dbReference>
<evidence type="ECO:0000259" key="2">
    <source>
        <dbReference type="PROSITE" id="PS51832"/>
    </source>
</evidence>
<gene>
    <name evidence="3" type="ORF">DSM104443_01463</name>
</gene>
<accession>A0A6M4GTT6</accession>
<dbReference type="KEGG" id="uru:DSM104443_01463"/>
<dbReference type="InterPro" id="IPR037522">
    <property type="entry name" value="HD_GYP_dom"/>
</dbReference>
<dbReference type="SMART" id="SM00065">
    <property type="entry name" value="GAF"/>
    <property type="match status" value="1"/>
</dbReference>
<dbReference type="AlphaFoldDB" id="A0A6M4GTT6"/>
<feature type="region of interest" description="Disordered" evidence="1">
    <location>
        <begin position="1"/>
        <end position="29"/>
    </location>
</feature>
<keyword evidence="4" id="KW-1185">Reference proteome</keyword>
<dbReference type="Proteomes" id="UP000501534">
    <property type="component" value="Chromosome"/>
</dbReference>
<dbReference type="InterPro" id="IPR029016">
    <property type="entry name" value="GAF-like_dom_sf"/>
</dbReference>
<name>A0A6M4GTT6_9PROT</name>
<protein>
    <recommendedName>
        <fullName evidence="2">HD-GYP domain-containing protein</fullName>
    </recommendedName>
</protein>
<evidence type="ECO:0000256" key="1">
    <source>
        <dbReference type="SAM" id="MobiDB-lite"/>
    </source>
</evidence>
<dbReference type="SUPFAM" id="SSF55781">
    <property type="entry name" value="GAF domain-like"/>
    <property type="match status" value="1"/>
</dbReference>
<dbReference type="InterPro" id="IPR003018">
    <property type="entry name" value="GAF"/>
</dbReference>